<dbReference type="PRINTS" id="PR00412">
    <property type="entry name" value="EPOXHYDRLASE"/>
</dbReference>
<evidence type="ECO:0000256" key="1">
    <source>
        <dbReference type="ARBA" id="ARBA00022801"/>
    </source>
</evidence>
<dbReference type="EMBL" id="JALJOU010000035">
    <property type="protein sequence ID" value="KAK9833515.1"/>
    <property type="molecule type" value="Genomic_DNA"/>
</dbReference>
<accession>A0AAW1RIM3</accession>
<organism evidence="5 6">
    <name type="scientific">Elliptochloris bilobata</name>
    <dbReference type="NCBI Taxonomy" id="381761"/>
    <lineage>
        <taxon>Eukaryota</taxon>
        <taxon>Viridiplantae</taxon>
        <taxon>Chlorophyta</taxon>
        <taxon>core chlorophytes</taxon>
        <taxon>Trebouxiophyceae</taxon>
        <taxon>Trebouxiophyceae incertae sedis</taxon>
        <taxon>Elliptochloris clade</taxon>
        <taxon>Elliptochloris</taxon>
    </lineage>
</organism>
<dbReference type="GO" id="GO:0016787">
    <property type="term" value="F:hydrolase activity"/>
    <property type="evidence" value="ECO:0007669"/>
    <property type="project" value="UniProtKB-KW"/>
</dbReference>
<keyword evidence="3" id="KW-1133">Transmembrane helix</keyword>
<dbReference type="InterPro" id="IPR000073">
    <property type="entry name" value="AB_hydrolase_1"/>
</dbReference>
<feature type="transmembrane region" description="Helical" evidence="3">
    <location>
        <begin position="103"/>
        <end position="128"/>
    </location>
</feature>
<keyword evidence="3" id="KW-0812">Transmembrane</keyword>
<protein>
    <recommendedName>
        <fullName evidence="4">AB hydrolase-1 domain-containing protein</fullName>
    </recommendedName>
</protein>
<evidence type="ECO:0000256" key="2">
    <source>
        <dbReference type="ARBA" id="ARBA00038334"/>
    </source>
</evidence>
<dbReference type="InterPro" id="IPR000639">
    <property type="entry name" value="Epox_hydrolase-like"/>
</dbReference>
<keyword evidence="6" id="KW-1185">Reference proteome</keyword>
<keyword evidence="3" id="KW-0472">Membrane</keyword>
<dbReference type="SUPFAM" id="SSF53474">
    <property type="entry name" value="alpha/beta-Hydrolases"/>
    <property type="match status" value="1"/>
</dbReference>
<comment type="caution">
    <text evidence="5">The sequence shown here is derived from an EMBL/GenBank/DDBJ whole genome shotgun (WGS) entry which is preliminary data.</text>
</comment>
<evidence type="ECO:0000256" key="3">
    <source>
        <dbReference type="SAM" id="Phobius"/>
    </source>
</evidence>
<evidence type="ECO:0000259" key="4">
    <source>
        <dbReference type="Pfam" id="PF00561"/>
    </source>
</evidence>
<name>A0AAW1RIM3_9CHLO</name>
<evidence type="ECO:0000313" key="5">
    <source>
        <dbReference type="EMBL" id="KAK9833515.1"/>
    </source>
</evidence>
<comment type="similarity">
    <text evidence="2">Belongs to the AB hydrolase superfamily. Epoxide hydrolase family.</text>
</comment>
<dbReference type="Pfam" id="PF00561">
    <property type="entry name" value="Abhydrolase_1"/>
    <property type="match status" value="1"/>
</dbReference>
<evidence type="ECO:0000313" key="6">
    <source>
        <dbReference type="Proteomes" id="UP001445335"/>
    </source>
</evidence>
<reference evidence="5 6" key="1">
    <citation type="journal article" date="2024" name="Nat. Commun.">
        <title>Phylogenomics reveals the evolutionary origins of lichenization in chlorophyte algae.</title>
        <authorList>
            <person name="Puginier C."/>
            <person name="Libourel C."/>
            <person name="Otte J."/>
            <person name="Skaloud P."/>
            <person name="Haon M."/>
            <person name="Grisel S."/>
            <person name="Petersen M."/>
            <person name="Berrin J.G."/>
            <person name="Delaux P.M."/>
            <person name="Dal Grande F."/>
            <person name="Keller J."/>
        </authorList>
    </citation>
    <scope>NUCLEOTIDE SEQUENCE [LARGE SCALE GENOMIC DNA]</scope>
    <source>
        <strain evidence="5 6">SAG 245.80</strain>
    </source>
</reference>
<dbReference type="Proteomes" id="UP001445335">
    <property type="component" value="Unassembled WGS sequence"/>
</dbReference>
<dbReference type="Gene3D" id="3.40.50.1820">
    <property type="entry name" value="alpha/beta hydrolase"/>
    <property type="match status" value="1"/>
</dbReference>
<proteinExistence type="inferred from homology"/>
<dbReference type="InterPro" id="IPR029058">
    <property type="entry name" value="AB_hydrolase_fold"/>
</dbReference>
<dbReference type="AlphaFoldDB" id="A0AAW1RIM3"/>
<sequence length="457" mass="51242">MAHLTRAGAPQCEIARPSCVPCQAVLRAQRPQQVQYRRAPFQHTPGWMAANERGAARGSEFKRTWPARHIQVAAAKSSANGSVSEADLPKVGLGAIVGGHLRWALLIALAVPIWAYQGALGLLAAIFARDQFFARKDRSGIEYPDPPQFEHRFIQANGLRFHTVVTGGGRGKPLMLFLHGFPELWYSWRRQLEELADDYECVAIDMRGYNLSDKPKGRENYRIDVMTDDIAALVEALGHKRCTLVAHDWGGTIAWFFAALHPQAVERLIVCGLPHPIATLENFGVRQWRRSWYILWYQAPFLPEWLSLAADCSFIDRALRTGPHAPRRPGTISDEDLERYKQALTRPGAMTASLEYYRSLVDRETRAPAPRYLEAKRRLRAGLLPMPVLMLYGGQDAALGPELVNGTEKYVPDLELHVLDCSHWVQQECWEDTNALMRAWLAKHPAGGRASVKAASA</sequence>
<dbReference type="PRINTS" id="PR00111">
    <property type="entry name" value="ABHYDROLASE"/>
</dbReference>
<dbReference type="PANTHER" id="PTHR43329">
    <property type="entry name" value="EPOXIDE HYDROLASE"/>
    <property type="match status" value="1"/>
</dbReference>
<keyword evidence="1" id="KW-0378">Hydrolase</keyword>
<feature type="domain" description="AB hydrolase-1" evidence="4">
    <location>
        <begin position="173"/>
        <end position="426"/>
    </location>
</feature>
<gene>
    <name evidence="5" type="ORF">WJX81_000275</name>
</gene>